<feature type="chain" id="PRO_5020986533" description="PEGA domain-containing protein" evidence="2">
    <location>
        <begin position="27"/>
        <end position="334"/>
    </location>
</feature>
<keyword evidence="1" id="KW-1133">Transmembrane helix</keyword>
<dbReference type="RefSeq" id="WP_129572418.1">
    <property type="nucleotide sequence ID" value="NZ_CP012672.1"/>
</dbReference>
<evidence type="ECO:0000313" key="3">
    <source>
        <dbReference type="EMBL" id="AUX27991.1"/>
    </source>
</evidence>
<sequence length="334" mass="34174">MIRWFRRPTQLLAALGLLSLSASAAAQDIAAAEALFDRGLADMKAGRYETGCKALAESERLDPQPGTLFTLASCEARWGRVATAVARFKDYMALFDRMTRAEKARQGRRPEVAAQEIDALSRRVPRLALSLPPGAPAGTVVRRDGHELGDASLGVALPVDPGEHRIAIEMPGGAVQEQRITIAEGESKEMVLDIKKGAPPPASGAREAPAGRRTALYVAGGVGATGLALGGIMGALVLGRKGVIDQHCGTAIQASDEKACDATGLDAANSANAMAVVSTIGFGVGLAGLGAAAVLLWTEPAHAGATTGASPRWLSAGVLEAGPAGAVLGAKGTF</sequence>
<name>A0A4P2QEX2_SORCE</name>
<evidence type="ECO:0000313" key="4">
    <source>
        <dbReference type="Proteomes" id="UP000295497"/>
    </source>
</evidence>
<evidence type="ECO:0000256" key="2">
    <source>
        <dbReference type="SAM" id="SignalP"/>
    </source>
</evidence>
<dbReference type="AlphaFoldDB" id="A0A4P2QEX2"/>
<keyword evidence="1" id="KW-0812">Transmembrane</keyword>
<dbReference type="Proteomes" id="UP000295497">
    <property type="component" value="Chromosome"/>
</dbReference>
<keyword evidence="2" id="KW-0732">Signal</keyword>
<feature type="transmembrane region" description="Helical" evidence="1">
    <location>
        <begin position="215"/>
        <end position="238"/>
    </location>
</feature>
<feature type="signal peptide" evidence="2">
    <location>
        <begin position="1"/>
        <end position="26"/>
    </location>
</feature>
<gene>
    <name evidence="3" type="ORF">SOCE836_000590</name>
</gene>
<evidence type="ECO:0008006" key="5">
    <source>
        <dbReference type="Google" id="ProtNLM"/>
    </source>
</evidence>
<reference evidence="3 4" key="1">
    <citation type="submission" date="2015-09" db="EMBL/GenBank/DDBJ databases">
        <title>Sorangium comparison.</title>
        <authorList>
            <person name="Zaburannyi N."/>
            <person name="Bunk B."/>
            <person name="Overmann J."/>
            <person name="Mueller R."/>
        </authorList>
    </citation>
    <scope>NUCLEOTIDE SEQUENCE [LARGE SCALE GENOMIC DNA]</scope>
    <source>
        <strain evidence="3 4">So ce836</strain>
    </source>
</reference>
<proteinExistence type="predicted"/>
<organism evidence="3 4">
    <name type="scientific">Sorangium cellulosum</name>
    <name type="common">Polyangium cellulosum</name>
    <dbReference type="NCBI Taxonomy" id="56"/>
    <lineage>
        <taxon>Bacteria</taxon>
        <taxon>Pseudomonadati</taxon>
        <taxon>Myxococcota</taxon>
        <taxon>Polyangia</taxon>
        <taxon>Polyangiales</taxon>
        <taxon>Polyangiaceae</taxon>
        <taxon>Sorangium</taxon>
    </lineage>
</organism>
<dbReference type="EMBL" id="CP012672">
    <property type="protein sequence ID" value="AUX27991.1"/>
    <property type="molecule type" value="Genomic_DNA"/>
</dbReference>
<accession>A0A4P2QEX2</accession>
<keyword evidence="1" id="KW-0472">Membrane</keyword>
<evidence type="ECO:0000256" key="1">
    <source>
        <dbReference type="SAM" id="Phobius"/>
    </source>
</evidence>
<protein>
    <recommendedName>
        <fullName evidence="5">PEGA domain-containing protein</fullName>
    </recommendedName>
</protein>